<dbReference type="Proteomes" id="UP000050940">
    <property type="component" value="Unassembled WGS sequence"/>
</dbReference>
<proteinExistence type="predicted"/>
<name>A0A0R0DRD1_9GAMM</name>
<organism evidence="1 2">
    <name type="scientific">Stenotrophomonas daejeonensis</name>
    <dbReference type="NCBI Taxonomy" id="659018"/>
    <lineage>
        <taxon>Bacteria</taxon>
        <taxon>Pseudomonadati</taxon>
        <taxon>Pseudomonadota</taxon>
        <taxon>Gammaproteobacteria</taxon>
        <taxon>Lysobacterales</taxon>
        <taxon>Lysobacteraceae</taxon>
        <taxon>Stenotrophomonas</taxon>
    </lineage>
</organism>
<keyword evidence="2" id="KW-1185">Reference proteome</keyword>
<sequence>MHYLTVLLGSLLAMLGYREPQGQTSIIRVSGEAAVLSRTTVSAGKARFQCLQSESGSCFYRLYREECRDEAAGELCRRLALDDFSVGVGGMREVQGLPAGFGQQVRARNAQRRD</sequence>
<dbReference type="RefSeq" id="WP_057640950.1">
    <property type="nucleotide sequence ID" value="NZ_LDJP01000050.1"/>
</dbReference>
<dbReference type="PATRIC" id="fig|659018.3.peg.1787"/>
<reference evidence="1 2" key="1">
    <citation type="submission" date="2015-05" db="EMBL/GenBank/DDBJ databases">
        <title>Genome sequencing and analysis of members of genus Stenotrophomonas.</title>
        <authorList>
            <person name="Patil P.P."/>
            <person name="Midha S."/>
            <person name="Patil P.B."/>
        </authorList>
    </citation>
    <scope>NUCLEOTIDE SEQUENCE [LARGE SCALE GENOMIC DNA]</scope>
    <source>
        <strain evidence="1 2">JCM 16244</strain>
    </source>
</reference>
<gene>
    <name evidence="1" type="ORF">ABB34_08850</name>
</gene>
<dbReference type="AlphaFoldDB" id="A0A0R0DRD1"/>
<accession>A0A0R0DRD1</accession>
<protein>
    <submittedName>
        <fullName evidence="1">Uncharacterized protein</fullName>
    </submittedName>
</protein>
<dbReference type="EMBL" id="LDJP01000050">
    <property type="protein sequence ID" value="KRG84669.1"/>
    <property type="molecule type" value="Genomic_DNA"/>
</dbReference>
<dbReference type="OrthoDB" id="6024770at2"/>
<evidence type="ECO:0000313" key="2">
    <source>
        <dbReference type="Proteomes" id="UP000050940"/>
    </source>
</evidence>
<evidence type="ECO:0000313" key="1">
    <source>
        <dbReference type="EMBL" id="KRG84669.1"/>
    </source>
</evidence>
<comment type="caution">
    <text evidence="1">The sequence shown here is derived from an EMBL/GenBank/DDBJ whole genome shotgun (WGS) entry which is preliminary data.</text>
</comment>
<dbReference type="STRING" id="659018.ABB34_08850"/>